<feature type="compositionally biased region" description="Basic and acidic residues" evidence="1">
    <location>
        <begin position="21"/>
        <end position="36"/>
    </location>
</feature>
<evidence type="ECO:0000313" key="3">
    <source>
        <dbReference type="Proteomes" id="UP000326799"/>
    </source>
</evidence>
<feature type="region of interest" description="Disordered" evidence="1">
    <location>
        <begin position="1"/>
        <end position="39"/>
    </location>
</feature>
<evidence type="ECO:0000256" key="1">
    <source>
        <dbReference type="SAM" id="MobiDB-lite"/>
    </source>
</evidence>
<protein>
    <submittedName>
        <fullName evidence="2">Uncharacterized protein</fullName>
    </submittedName>
</protein>
<proteinExistence type="predicted"/>
<accession>A0A5N6EWI3</accession>
<name>A0A5N6EWI3_9EURO</name>
<dbReference type="Proteomes" id="UP000326799">
    <property type="component" value="Unassembled WGS sequence"/>
</dbReference>
<feature type="compositionally biased region" description="Basic and acidic residues" evidence="1">
    <location>
        <begin position="1"/>
        <end position="10"/>
    </location>
</feature>
<keyword evidence="3" id="KW-1185">Reference proteome</keyword>
<organism evidence="2 3">
    <name type="scientific">Aspergillus novoparasiticus</name>
    <dbReference type="NCBI Taxonomy" id="986946"/>
    <lineage>
        <taxon>Eukaryota</taxon>
        <taxon>Fungi</taxon>
        <taxon>Dikarya</taxon>
        <taxon>Ascomycota</taxon>
        <taxon>Pezizomycotina</taxon>
        <taxon>Eurotiomycetes</taxon>
        <taxon>Eurotiomycetidae</taxon>
        <taxon>Eurotiales</taxon>
        <taxon>Aspergillaceae</taxon>
        <taxon>Aspergillus</taxon>
        <taxon>Aspergillus subgen. Circumdati</taxon>
    </lineage>
</organism>
<evidence type="ECO:0000313" key="2">
    <source>
        <dbReference type="EMBL" id="KAB8221223.1"/>
    </source>
</evidence>
<dbReference type="AlphaFoldDB" id="A0A5N6EWI3"/>
<gene>
    <name evidence="2" type="ORF">BDV33DRAFT_202704</name>
</gene>
<dbReference type="EMBL" id="ML733422">
    <property type="protein sequence ID" value="KAB8221223.1"/>
    <property type="molecule type" value="Genomic_DNA"/>
</dbReference>
<reference evidence="2 3" key="1">
    <citation type="submission" date="2019-04" db="EMBL/GenBank/DDBJ databases">
        <title>Fungal friends and foes A comparative genomics study of 23 Aspergillus species from section Flavi.</title>
        <authorList>
            <consortium name="DOE Joint Genome Institute"/>
            <person name="Kjaerbolling I."/>
            <person name="Vesth T.C."/>
            <person name="Frisvad J.C."/>
            <person name="Nybo J.L."/>
            <person name="Theobald S."/>
            <person name="Kildgaard S."/>
            <person name="Petersen T.I."/>
            <person name="Kuo A."/>
            <person name="Sato A."/>
            <person name="Lyhne E.K."/>
            <person name="Kogle M.E."/>
            <person name="Wiebenga A."/>
            <person name="Kun R.S."/>
            <person name="Lubbers R.J."/>
            <person name="Makela M.R."/>
            <person name="Barry K."/>
            <person name="Chovatia M."/>
            <person name="Clum A."/>
            <person name="Daum C."/>
            <person name="Haridas S."/>
            <person name="He G."/>
            <person name="LaButti K."/>
            <person name="Lipzen A."/>
            <person name="Mondo S."/>
            <person name="Pangilinan J."/>
            <person name="Riley R."/>
            <person name="Salamov A."/>
            <person name="Simmons B.A."/>
            <person name="Magnuson J.K."/>
            <person name="Henrissat B."/>
            <person name="Mortensen U.H."/>
            <person name="Larsen T.O."/>
            <person name="De vries R.P."/>
            <person name="Grigoriev I.V."/>
            <person name="Machida M."/>
            <person name="Baker S.E."/>
            <person name="Andersen M.R."/>
        </authorList>
    </citation>
    <scope>NUCLEOTIDE SEQUENCE [LARGE SCALE GENOMIC DNA]</scope>
    <source>
        <strain evidence="2 3">CBS 126849</strain>
    </source>
</reference>
<sequence>MSRLPPEDNRYPPGPSHRPYPRRDDRDGRMYDDRSRSRSPGAVQFLFPTRQLLTVFSVQKILRALPREGLPRTEDTITLETARIPDLVTAVGTVMSIDDAHLDRPRPGTGGRHIEIATGRVIARLDTTVGAEVTVGVGVEARDEAVTTDKKAEK</sequence>